<dbReference type="InterPro" id="IPR017499">
    <property type="entry name" value="Thf1"/>
</dbReference>
<protein>
    <recommendedName>
        <fullName evidence="5">Protein Thf1</fullName>
    </recommendedName>
</protein>
<dbReference type="HAMAP" id="MF_01843">
    <property type="entry name" value="Thf1"/>
    <property type="match status" value="1"/>
</dbReference>
<dbReference type="Proteomes" id="UP001497512">
    <property type="component" value="Chromosome 3"/>
</dbReference>
<gene>
    <name evidence="3" type="ORF">CSSPTR1EN2_LOCUS14435</name>
</gene>
<evidence type="ECO:0000313" key="4">
    <source>
        <dbReference type="Proteomes" id="UP001497512"/>
    </source>
</evidence>
<accession>A0ABP0UD77</accession>
<dbReference type="Pfam" id="PF11264">
    <property type="entry name" value="ThylakoidFormat"/>
    <property type="match status" value="1"/>
</dbReference>
<organism evidence="3 4">
    <name type="scientific">Sphagnum troendelagicum</name>
    <dbReference type="NCBI Taxonomy" id="128251"/>
    <lineage>
        <taxon>Eukaryota</taxon>
        <taxon>Viridiplantae</taxon>
        <taxon>Streptophyta</taxon>
        <taxon>Embryophyta</taxon>
        <taxon>Bryophyta</taxon>
        <taxon>Sphagnophytina</taxon>
        <taxon>Sphagnopsida</taxon>
        <taxon>Sphagnales</taxon>
        <taxon>Sphagnaceae</taxon>
        <taxon>Sphagnum</taxon>
    </lineage>
</organism>
<evidence type="ECO:0000313" key="3">
    <source>
        <dbReference type="EMBL" id="CAK9219339.1"/>
    </source>
</evidence>
<dbReference type="PANTHER" id="PTHR34793">
    <property type="entry name" value="PROTEIN THYLAKOID FORMATION 1, CHLOROPLASTIC"/>
    <property type="match status" value="1"/>
</dbReference>
<dbReference type="EMBL" id="OZ019895">
    <property type="protein sequence ID" value="CAK9219339.1"/>
    <property type="molecule type" value="Genomic_DNA"/>
</dbReference>
<feature type="compositionally biased region" description="Basic and acidic residues" evidence="2">
    <location>
        <begin position="208"/>
        <end position="221"/>
    </location>
</feature>
<reference evidence="3" key="1">
    <citation type="submission" date="2024-02" db="EMBL/GenBank/DDBJ databases">
        <authorList>
            <consortium name="ELIXIR-Norway"/>
            <consortium name="Elixir Norway"/>
        </authorList>
    </citation>
    <scope>NUCLEOTIDE SEQUENCE</scope>
</reference>
<evidence type="ECO:0000256" key="1">
    <source>
        <dbReference type="ARBA" id="ARBA00023054"/>
    </source>
</evidence>
<sequence length="237" mass="26439">MVSRVLASADVPTVADTKAAFVRAYRKPIPSIYSGVIQEILVQQHLLRYNATYTYDAVFALGFVTVYDQLMDGYPNDKDRDAIFKAYVTALKEDPELYRSDARKLEEWASAQSGTGIAEFASREGDVENILKNIADRAAGKGTFHYSRFFAIGLFRLLECANASDPATLEQLSKALNVSKLSVDRDLDVYRNMLSKLTQGKELLKEYTEREKKKQAEREGGAAKSSEPVAQTEAKSE</sequence>
<evidence type="ECO:0008006" key="5">
    <source>
        <dbReference type="Google" id="ProtNLM"/>
    </source>
</evidence>
<dbReference type="PANTHER" id="PTHR34793:SF1">
    <property type="entry name" value="PROTEIN THYLAKOID FORMATION 1, CHLOROPLASTIC"/>
    <property type="match status" value="1"/>
</dbReference>
<keyword evidence="1" id="KW-0175">Coiled coil</keyword>
<keyword evidence="4" id="KW-1185">Reference proteome</keyword>
<name>A0ABP0UD77_9BRYO</name>
<evidence type="ECO:0000256" key="2">
    <source>
        <dbReference type="SAM" id="MobiDB-lite"/>
    </source>
</evidence>
<proteinExistence type="inferred from homology"/>
<feature type="region of interest" description="Disordered" evidence="2">
    <location>
        <begin position="208"/>
        <end position="237"/>
    </location>
</feature>
<dbReference type="NCBIfam" id="TIGR03060">
    <property type="entry name" value="PS_II_psb29"/>
    <property type="match status" value="1"/>
</dbReference>